<feature type="signal peptide" evidence="1">
    <location>
        <begin position="1"/>
        <end position="17"/>
    </location>
</feature>
<sequence length="174" mass="19840">MVLVESASLLLLSSCVALCAEAGIAGSTKGRPACRDWEQDIFFPSTTLMHSRHATIQWNSTKWRNRRRRRYRRLLHSRLHNSPGVAPPSRFSTVGDETARRRSSYLSVRLRTSPCEPSWDAYDDEAEMPLHISHCLVSPDLDPWILALASSAASLDIWPMLPRHRRRVQIGPPW</sequence>
<keyword evidence="3" id="KW-1185">Reference proteome</keyword>
<accession>A0A7J6PS70</accession>
<evidence type="ECO:0000313" key="2">
    <source>
        <dbReference type="EMBL" id="KAF4698737.1"/>
    </source>
</evidence>
<gene>
    <name evidence="2" type="ORF">FOZ63_020654</name>
</gene>
<keyword evidence="1" id="KW-0732">Signal</keyword>
<protein>
    <recommendedName>
        <fullName evidence="4">Secreted protein</fullName>
    </recommendedName>
</protein>
<organism evidence="2 3">
    <name type="scientific">Perkinsus olseni</name>
    <name type="common">Perkinsus atlanticus</name>
    <dbReference type="NCBI Taxonomy" id="32597"/>
    <lineage>
        <taxon>Eukaryota</taxon>
        <taxon>Sar</taxon>
        <taxon>Alveolata</taxon>
        <taxon>Perkinsozoa</taxon>
        <taxon>Perkinsea</taxon>
        <taxon>Perkinsida</taxon>
        <taxon>Perkinsidae</taxon>
        <taxon>Perkinsus</taxon>
    </lineage>
</organism>
<comment type="caution">
    <text evidence="2">The sequence shown here is derived from an EMBL/GenBank/DDBJ whole genome shotgun (WGS) entry which is preliminary data.</text>
</comment>
<evidence type="ECO:0000313" key="3">
    <source>
        <dbReference type="Proteomes" id="UP000553632"/>
    </source>
</evidence>
<name>A0A7J6PS70_PEROL</name>
<feature type="chain" id="PRO_5029521605" description="Secreted protein" evidence="1">
    <location>
        <begin position="18"/>
        <end position="174"/>
    </location>
</feature>
<evidence type="ECO:0000256" key="1">
    <source>
        <dbReference type="SAM" id="SignalP"/>
    </source>
</evidence>
<dbReference type="AlphaFoldDB" id="A0A7J6PS70"/>
<dbReference type="Proteomes" id="UP000553632">
    <property type="component" value="Unassembled WGS sequence"/>
</dbReference>
<feature type="non-terminal residue" evidence="2">
    <location>
        <position position="1"/>
    </location>
</feature>
<reference evidence="2 3" key="1">
    <citation type="submission" date="2020-04" db="EMBL/GenBank/DDBJ databases">
        <title>Perkinsus olseni comparative genomics.</title>
        <authorList>
            <person name="Bogema D.R."/>
        </authorList>
    </citation>
    <scope>NUCLEOTIDE SEQUENCE [LARGE SCALE GENOMIC DNA]</scope>
    <source>
        <strain evidence="2 3">ATCC PRA-207</strain>
    </source>
</reference>
<proteinExistence type="predicted"/>
<evidence type="ECO:0008006" key="4">
    <source>
        <dbReference type="Google" id="ProtNLM"/>
    </source>
</evidence>
<dbReference type="EMBL" id="JABANO010038322">
    <property type="protein sequence ID" value="KAF4698737.1"/>
    <property type="molecule type" value="Genomic_DNA"/>
</dbReference>